<sequence length="362" mass="38071">MLSKPLNMARSGCALLPRASSTLLRSAPPSAPLSTSPPAPPAPWPALHPLLLASLSRLGYPAPSPIQSLAFPPLSLPPTGHLSDNLVIGAATGAGKTFSYLLPLLNTLLHAPPDPAAQHRTRAVVLVPNKDLAMQLLLAADSLLPSAVTHGAGPETAEALERQRAGGGGGEHGASPHGVSVAFLPGGCRSVTDFLPWREPLGDRGADLVVTTPAAFAPLALNIHNLPLLLPVQHLVLDEVDMLMDGGYRRPLLDVLTGFRRKAKSRFDDVPPTRHVFVGATIPASGLRSVDAFIDRISPGAGRVEDELHVAEHAGLTDVDWRKVEAAGERLEQVREICGGGGKVMVFVNSVEAVDRVVKALR</sequence>
<dbReference type="InterPro" id="IPR014001">
    <property type="entry name" value="Helicase_ATP-bd"/>
</dbReference>
<comment type="caution">
    <text evidence="4">The sequence shown here is derived from an EMBL/GenBank/DDBJ whole genome shotgun (WGS) entry which is preliminary data.</text>
</comment>
<dbReference type="InterPro" id="IPR027417">
    <property type="entry name" value="P-loop_NTPase"/>
</dbReference>
<dbReference type="Proteomes" id="UP001165060">
    <property type="component" value="Unassembled WGS sequence"/>
</dbReference>
<keyword evidence="2" id="KW-0347">Helicase</keyword>
<evidence type="ECO:0000259" key="3">
    <source>
        <dbReference type="PROSITE" id="PS51192"/>
    </source>
</evidence>
<evidence type="ECO:0000256" key="1">
    <source>
        <dbReference type="ARBA" id="ARBA00022801"/>
    </source>
</evidence>
<dbReference type="EMBL" id="BRYB01001652">
    <property type="protein sequence ID" value="GMI30403.1"/>
    <property type="molecule type" value="Genomic_DNA"/>
</dbReference>
<evidence type="ECO:0000313" key="5">
    <source>
        <dbReference type="Proteomes" id="UP001165060"/>
    </source>
</evidence>
<dbReference type="SMART" id="SM00487">
    <property type="entry name" value="DEXDc"/>
    <property type="match status" value="1"/>
</dbReference>
<dbReference type="PANTHER" id="PTHR47958">
    <property type="entry name" value="ATP-DEPENDENT RNA HELICASE DBP3"/>
    <property type="match status" value="1"/>
</dbReference>
<gene>
    <name evidence="4" type="ORF">TeGR_g11154</name>
</gene>
<keyword evidence="1" id="KW-0378">Hydrolase</keyword>
<proteinExistence type="predicted"/>
<feature type="domain" description="Helicase ATP-binding" evidence="3">
    <location>
        <begin position="77"/>
        <end position="300"/>
    </location>
</feature>
<reference evidence="4 5" key="1">
    <citation type="journal article" date="2023" name="Commun. Biol.">
        <title>Genome analysis of Parmales, the sister group of diatoms, reveals the evolutionary specialization of diatoms from phago-mixotrophs to photoautotrophs.</title>
        <authorList>
            <person name="Ban H."/>
            <person name="Sato S."/>
            <person name="Yoshikawa S."/>
            <person name="Yamada K."/>
            <person name="Nakamura Y."/>
            <person name="Ichinomiya M."/>
            <person name="Sato N."/>
            <person name="Blanc-Mathieu R."/>
            <person name="Endo H."/>
            <person name="Kuwata A."/>
            <person name="Ogata H."/>
        </authorList>
    </citation>
    <scope>NUCLEOTIDE SEQUENCE [LARGE SCALE GENOMIC DNA]</scope>
</reference>
<protein>
    <recommendedName>
        <fullName evidence="3">Helicase ATP-binding domain-containing protein</fullName>
    </recommendedName>
</protein>
<dbReference type="Gene3D" id="3.40.50.300">
    <property type="entry name" value="P-loop containing nucleotide triphosphate hydrolases"/>
    <property type="match status" value="1"/>
</dbReference>
<evidence type="ECO:0000256" key="2">
    <source>
        <dbReference type="ARBA" id="ARBA00022806"/>
    </source>
</evidence>
<evidence type="ECO:0000313" key="4">
    <source>
        <dbReference type="EMBL" id="GMI30403.1"/>
    </source>
</evidence>
<keyword evidence="5" id="KW-1185">Reference proteome</keyword>
<dbReference type="InterPro" id="IPR011545">
    <property type="entry name" value="DEAD/DEAH_box_helicase_dom"/>
</dbReference>
<keyword evidence="2" id="KW-0547">Nucleotide-binding</keyword>
<keyword evidence="2" id="KW-0067">ATP-binding</keyword>
<dbReference type="SUPFAM" id="SSF52540">
    <property type="entry name" value="P-loop containing nucleoside triphosphate hydrolases"/>
    <property type="match status" value="1"/>
</dbReference>
<name>A0ABQ6MPU1_9STRA</name>
<dbReference type="PROSITE" id="PS51192">
    <property type="entry name" value="HELICASE_ATP_BIND_1"/>
    <property type="match status" value="1"/>
</dbReference>
<dbReference type="Pfam" id="PF00270">
    <property type="entry name" value="DEAD"/>
    <property type="match status" value="1"/>
</dbReference>
<accession>A0ABQ6MPU1</accession>
<organism evidence="4 5">
    <name type="scientific">Tetraparma gracilis</name>
    <dbReference type="NCBI Taxonomy" id="2962635"/>
    <lineage>
        <taxon>Eukaryota</taxon>
        <taxon>Sar</taxon>
        <taxon>Stramenopiles</taxon>
        <taxon>Ochrophyta</taxon>
        <taxon>Bolidophyceae</taxon>
        <taxon>Parmales</taxon>
        <taxon>Triparmaceae</taxon>
        <taxon>Tetraparma</taxon>
    </lineage>
</organism>